<keyword evidence="3" id="KW-1133">Transmembrane helix</keyword>
<dbReference type="InterPro" id="IPR050922">
    <property type="entry name" value="LytR/CpsA/Psr_CW_biosynth"/>
</dbReference>
<feature type="compositionally biased region" description="Basic residues" evidence="2">
    <location>
        <begin position="15"/>
        <end position="24"/>
    </location>
</feature>
<evidence type="ECO:0000256" key="2">
    <source>
        <dbReference type="SAM" id="MobiDB-lite"/>
    </source>
</evidence>
<evidence type="ECO:0000313" key="6">
    <source>
        <dbReference type="Proteomes" id="UP000215145"/>
    </source>
</evidence>
<feature type="region of interest" description="Disordered" evidence="2">
    <location>
        <begin position="337"/>
        <end position="361"/>
    </location>
</feature>
<dbReference type="AlphaFoldDB" id="A0A229NW90"/>
<feature type="domain" description="Cell envelope-related transcriptional attenuator" evidence="4">
    <location>
        <begin position="109"/>
        <end position="258"/>
    </location>
</feature>
<keyword evidence="3" id="KW-0472">Membrane</keyword>
<evidence type="ECO:0000313" key="5">
    <source>
        <dbReference type="EMBL" id="OXM13995.1"/>
    </source>
</evidence>
<feature type="transmembrane region" description="Helical" evidence="3">
    <location>
        <begin position="30"/>
        <end position="50"/>
    </location>
</feature>
<protein>
    <submittedName>
        <fullName evidence="5">Transcriptional regulator</fullName>
    </submittedName>
</protein>
<reference evidence="5 6" key="1">
    <citation type="submission" date="2017-07" db="EMBL/GenBank/DDBJ databases">
        <title>Paenibacillus herberti R33 genome sequencing and assembly.</title>
        <authorList>
            <person name="Su W."/>
        </authorList>
    </citation>
    <scope>NUCLEOTIDE SEQUENCE [LARGE SCALE GENOMIC DNA]</scope>
    <source>
        <strain evidence="5 6">R33</strain>
    </source>
</reference>
<dbReference type="Proteomes" id="UP000215145">
    <property type="component" value="Unassembled WGS sequence"/>
</dbReference>
<dbReference type="EMBL" id="NMUQ01000002">
    <property type="protein sequence ID" value="OXM13995.1"/>
    <property type="molecule type" value="Genomic_DNA"/>
</dbReference>
<dbReference type="Gene3D" id="3.40.630.190">
    <property type="entry name" value="LCP protein"/>
    <property type="match status" value="1"/>
</dbReference>
<organism evidence="5 6">
    <name type="scientific">Paenibacillus herberti</name>
    <dbReference type="NCBI Taxonomy" id="1619309"/>
    <lineage>
        <taxon>Bacteria</taxon>
        <taxon>Bacillati</taxon>
        <taxon>Bacillota</taxon>
        <taxon>Bacilli</taxon>
        <taxon>Bacillales</taxon>
        <taxon>Paenibacillaceae</taxon>
        <taxon>Paenibacillus</taxon>
    </lineage>
</organism>
<evidence type="ECO:0000256" key="1">
    <source>
        <dbReference type="ARBA" id="ARBA00006068"/>
    </source>
</evidence>
<dbReference type="NCBIfam" id="TIGR00350">
    <property type="entry name" value="lytR_cpsA_psr"/>
    <property type="match status" value="1"/>
</dbReference>
<accession>A0A229NW90</accession>
<dbReference type="PANTHER" id="PTHR33392:SF6">
    <property type="entry name" value="POLYISOPRENYL-TEICHOIC ACID--PEPTIDOGLYCAN TEICHOIC ACID TRANSFERASE TAGU"/>
    <property type="match status" value="1"/>
</dbReference>
<proteinExistence type="inferred from homology"/>
<sequence>MESRKDRHQPSGKPKPAKTKPPKSKKRRTWLWALFATVLLMAALIAFFIIDNFNALNGLEKNPKDSIFDQYENNQALEKPPEWEGKERVNILFMGGDGRGKKTTKEPARSDSMMVVSIDPVTKKAHLFSLLRDTWVDIPGNGSGRANEAIVLGGYKLSMQMMSELTGLEIQYYVYTEFEGFKSLVDAIGGINIDVEKNMRYTDNADKNRYDINLKKGYQELNGDQALQYVRFRHDATSDFTRTERQRKFLSAVADKMQNLGNIAQLSTIIRSVSPFIETNLSPEDMIRLGQLGFGLQNAGTAQLPPSRLLTDRKINGASVLAITDEDELREYVQKVLTENQNAPSGAENNSSNNSANNASP</sequence>
<dbReference type="InterPro" id="IPR004474">
    <property type="entry name" value="LytR_CpsA_psr"/>
</dbReference>
<feature type="region of interest" description="Disordered" evidence="2">
    <location>
        <begin position="1"/>
        <end position="24"/>
    </location>
</feature>
<name>A0A229NW90_9BACL</name>
<keyword evidence="3" id="KW-0812">Transmembrane</keyword>
<dbReference type="RefSeq" id="WP_089524818.1">
    <property type="nucleotide sequence ID" value="NZ_NMUQ01000002.1"/>
</dbReference>
<gene>
    <name evidence="5" type="ORF">CGZ75_13405</name>
</gene>
<keyword evidence="6" id="KW-1185">Reference proteome</keyword>
<evidence type="ECO:0000259" key="4">
    <source>
        <dbReference type="Pfam" id="PF03816"/>
    </source>
</evidence>
<dbReference type="OrthoDB" id="9782542at2"/>
<comment type="similarity">
    <text evidence="1">Belongs to the LytR/CpsA/Psr (LCP) family.</text>
</comment>
<comment type="caution">
    <text evidence="5">The sequence shown here is derived from an EMBL/GenBank/DDBJ whole genome shotgun (WGS) entry which is preliminary data.</text>
</comment>
<dbReference type="PANTHER" id="PTHR33392">
    <property type="entry name" value="POLYISOPRENYL-TEICHOIC ACID--PEPTIDOGLYCAN TEICHOIC ACID TRANSFERASE TAGU"/>
    <property type="match status" value="1"/>
</dbReference>
<feature type="compositionally biased region" description="Low complexity" evidence="2">
    <location>
        <begin position="342"/>
        <end position="361"/>
    </location>
</feature>
<evidence type="ECO:0000256" key="3">
    <source>
        <dbReference type="SAM" id="Phobius"/>
    </source>
</evidence>
<dbReference type="Pfam" id="PF03816">
    <property type="entry name" value="LytR_cpsA_psr"/>
    <property type="match status" value="1"/>
</dbReference>